<dbReference type="OrthoDB" id="9773246at2"/>
<dbReference type="InterPro" id="IPR036890">
    <property type="entry name" value="HATPase_C_sf"/>
</dbReference>
<dbReference type="PROSITE" id="PS50110">
    <property type="entry name" value="RESPONSE_REGULATORY"/>
    <property type="match status" value="1"/>
</dbReference>
<dbReference type="Gene3D" id="1.10.287.130">
    <property type="match status" value="1"/>
</dbReference>
<dbReference type="InterPro" id="IPR003661">
    <property type="entry name" value="HisK_dim/P_dom"/>
</dbReference>
<keyword evidence="10" id="KW-1185">Reference proteome</keyword>
<dbReference type="SMART" id="SM00448">
    <property type="entry name" value="REC"/>
    <property type="match status" value="1"/>
</dbReference>
<feature type="domain" description="Histidine kinase" evidence="7">
    <location>
        <begin position="283"/>
        <end position="450"/>
    </location>
</feature>
<dbReference type="InterPro" id="IPR036097">
    <property type="entry name" value="HisK_dim/P_sf"/>
</dbReference>
<dbReference type="InterPro" id="IPR005467">
    <property type="entry name" value="His_kinase_dom"/>
</dbReference>
<evidence type="ECO:0000259" key="8">
    <source>
        <dbReference type="PROSITE" id="PS50110"/>
    </source>
</evidence>
<evidence type="ECO:0000313" key="9">
    <source>
        <dbReference type="EMBL" id="OKH23456.1"/>
    </source>
</evidence>
<gene>
    <name evidence="9" type="ORF">NIES593_09500</name>
</gene>
<accession>A0A1U7HIP1</accession>
<keyword evidence="4 9" id="KW-0808">Transferase</keyword>
<feature type="domain" description="Response regulatory" evidence="8">
    <location>
        <begin position="8"/>
        <end position="124"/>
    </location>
</feature>
<dbReference type="PANTHER" id="PTHR43547:SF2">
    <property type="entry name" value="HYBRID SIGNAL TRANSDUCTION HISTIDINE KINASE C"/>
    <property type="match status" value="1"/>
</dbReference>
<evidence type="ECO:0000256" key="5">
    <source>
        <dbReference type="ARBA" id="ARBA00023012"/>
    </source>
</evidence>
<dbReference type="Gene3D" id="3.40.50.2300">
    <property type="match status" value="1"/>
</dbReference>
<protein>
    <recommendedName>
        <fullName evidence="2">histidine kinase</fullName>
        <ecNumber evidence="2">2.7.13.3</ecNumber>
    </recommendedName>
</protein>
<dbReference type="EMBL" id="MRCB01000009">
    <property type="protein sequence ID" value="OKH23456.1"/>
    <property type="molecule type" value="Genomic_DNA"/>
</dbReference>
<dbReference type="InterPro" id="IPR003594">
    <property type="entry name" value="HATPase_dom"/>
</dbReference>
<evidence type="ECO:0000256" key="2">
    <source>
        <dbReference type="ARBA" id="ARBA00012438"/>
    </source>
</evidence>
<dbReference type="Pfam" id="PF00072">
    <property type="entry name" value="Response_reg"/>
    <property type="match status" value="1"/>
</dbReference>
<dbReference type="PROSITE" id="PS50109">
    <property type="entry name" value="HIS_KIN"/>
    <property type="match status" value="1"/>
</dbReference>
<reference evidence="9 10" key="1">
    <citation type="submission" date="2016-11" db="EMBL/GenBank/DDBJ databases">
        <title>Draft Genome Sequences of Nine Cyanobacterial Strains from Diverse Habitats.</title>
        <authorList>
            <person name="Zhu T."/>
            <person name="Hou S."/>
            <person name="Lu X."/>
            <person name="Hess W.R."/>
        </authorList>
    </citation>
    <scope>NUCLEOTIDE SEQUENCE [LARGE SCALE GENOMIC DNA]</scope>
    <source>
        <strain evidence="9 10">NIES-593</strain>
    </source>
</reference>
<evidence type="ECO:0000313" key="10">
    <source>
        <dbReference type="Proteomes" id="UP000186868"/>
    </source>
</evidence>
<dbReference type="STRING" id="1921803.NIES593_09500"/>
<evidence type="ECO:0000256" key="4">
    <source>
        <dbReference type="ARBA" id="ARBA00022777"/>
    </source>
</evidence>
<dbReference type="Gene3D" id="3.30.565.10">
    <property type="entry name" value="Histidine kinase-like ATPase, C-terminal domain"/>
    <property type="match status" value="1"/>
</dbReference>
<dbReference type="SMART" id="SM00387">
    <property type="entry name" value="HATPase_c"/>
    <property type="match status" value="1"/>
</dbReference>
<keyword evidence="5" id="KW-0902">Two-component regulatory system</keyword>
<dbReference type="InterPro" id="IPR011006">
    <property type="entry name" value="CheY-like_superfamily"/>
</dbReference>
<dbReference type="PRINTS" id="PR00344">
    <property type="entry name" value="BCTRLSENSOR"/>
</dbReference>
<dbReference type="CDD" id="cd19920">
    <property type="entry name" value="REC_PA4781-like"/>
    <property type="match status" value="1"/>
</dbReference>
<dbReference type="InterPro" id="IPR001789">
    <property type="entry name" value="Sig_transdc_resp-reg_receiver"/>
</dbReference>
<dbReference type="CDD" id="cd00082">
    <property type="entry name" value="HisKA"/>
    <property type="match status" value="1"/>
</dbReference>
<dbReference type="SUPFAM" id="SSF55874">
    <property type="entry name" value="ATPase domain of HSP90 chaperone/DNA topoisomerase II/histidine kinase"/>
    <property type="match status" value="1"/>
</dbReference>
<organism evidence="9 10">
    <name type="scientific">Hydrococcus rivularis NIES-593</name>
    <dbReference type="NCBI Taxonomy" id="1921803"/>
    <lineage>
        <taxon>Bacteria</taxon>
        <taxon>Bacillati</taxon>
        <taxon>Cyanobacteriota</taxon>
        <taxon>Cyanophyceae</taxon>
        <taxon>Pleurocapsales</taxon>
        <taxon>Hydrococcaceae</taxon>
        <taxon>Hydrococcus</taxon>
    </lineage>
</organism>
<dbReference type="InterPro" id="IPR004358">
    <property type="entry name" value="Sig_transdc_His_kin-like_C"/>
</dbReference>
<dbReference type="SUPFAM" id="SSF47384">
    <property type="entry name" value="Homodimeric domain of signal transducing histidine kinase"/>
    <property type="match status" value="1"/>
</dbReference>
<dbReference type="SUPFAM" id="SSF52172">
    <property type="entry name" value="CheY-like"/>
    <property type="match status" value="1"/>
</dbReference>
<comment type="caution">
    <text evidence="9">The sequence shown here is derived from an EMBL/GenBank/DDBJ whole genome shotgun (WGS) entry which is preliminary data.</text>
</comment>
<dbReference type="AlphaFoldDB" id="A0A1U7HIP1"/>
<dbReference type="PANTHER" id="PTHR43547">
    <property type="entry name" value="TWO-COMPONENT HISTIDINE KINASE"/>
    <property type="match status" value="1"/>
</dbReference>
<name>A0A1U7HIP1_9CYAN</name>
<feature type="modified residue" description="4-aspartylphosphate" evidence="6">
    <location>
        <position position="57"/>
    </location>
</feature>
<keyword evidence="4 9" id="KW-0418">Kinase</keyword>
<evidence type="ECO:0000256" key="3">
    <source>
        <dbReference type="ARBA" id="ARBA00022553"/>
    </source>
</evidence>
<dbReference type="Proteomes" id="UP000186868">
    <property type="component" value="Unassembled WGS sequence"/>
</dbReference>
<keyword evidence="3 6" id="KW-0597">Phosphoprotein</keyword>
<proteinExistence type="predicted"/>
<dbReference type="RefSeq" id="WP_073599356.1">
    <property type="nucleotide sequence ID" value="NZ_MRCB01000009.1"/>
</dbReference>
<comment type="catalytic activity">
    <reaction evidence="1">
        <text>ATP + protein L-histidine = ADP + protein N-phospho-L-histidine.</text>
        <dbReference type="EC" id="2.7.13.3"/>
    </reaction>
</comment>
<dbReference type="EC" id="2.7.13.3" evidence="2"/>
<evidence type="ECO:0000259" key="7">
    <source>
        <dbReference type="PROSITE" id="PS50109"/>
    </source>
</evidence>
<dbReference type="GO" id="GO:0000155">
    <property type="term" value="F:phosphorelay sensor kinase activity"/>
    <property type="evidence" value="ECO:0007669"/>
    <property type="project" value="InterPro"/>
</dbReference>
<dbReference type="Pfam" id="PF02518">
    <property type="entry name" value="HATPase_c"/>
    <property type="match status" value="1"/>
</dbReference>
<evidence type="ECO:0000256" key="6">
    <source>
        <dbReference type="PROSITE-ProRule" id="PRU00169"/>
    </source>
</evidence>
<evidence type="ECO:0000256" key="1">
    <source>
        <dbReference type="ARBA" id="ARBA00000085"/>
    </source>
</evidence>
<sequence>MKPVRQDSILIVDDIPTNIKVLVELLSQSGFRVAVAKNGESALAKIDEIAPDLILLDVMMPGIDGLEICRRLKANPKTQDIPVIFMSALSDVVDKVKGLEVGGVDYITKPIVHEEALARIRVHLQLRKTQLKLAQEEKMAALGHLVAGIAHEINTPLGAIGASIGNISTALERLMQKLPKLLTKLTAEQAIAFFSLVAFAQSAKPLLSFREERQLKRAIVANLAAKEIDNAETLAAFLSQMGIASDLDFMMPLLQAPDPVSIVETAYNFAIVQNNSRNIKLAVDRASRIVFALKNFARQSSTGEMVMASVIDSIETVLTIYQNQIERGVALTKEYGSVPSILCYPDELTQVWSNLIGNALQAMNYQGHLGIAVFEQAGQIVVEITDSGCGIPPEIQDQIFEPFFTTKPMGEGSGLGLNIVRKIIDKHQGTIKVASQPGNTKFSVWLPIVRSQ</sequence>